<dbReference type="RefSeq" id="WP_351086159.1">
    <property type="nucleotide sequence ID" value="NZ_JBEOZG010000037.1"/>
</dbReference>
<evidence type="ECO:0000313" key="2">
    <source>
        <dbReference type="EMBL" id="MFF4527026.1"/>
    </source>
</evidence>
<keyword evidence="1" id="KW-1133">Transmembrane helix</keyword>
<dbReference type="Proteomes" id="UP001602058">
    <property type="component" value="Unassembled WGS sequence"/>
</dbReference>
<dbReference type="EMBL" id="JBIAWJ010000031">
    <property type="protein sequence ID" value="MFF4527026.1"/>
    <property type="molecule type" value="Genomic_DNA"/>
</dbReference>
<gene>
    <name evidence="2" type="ORF">ACFY1D_37275</name>
</gene>
<keyword evidence="1" id="KW-0472">Membrane</keyword>
<comment type="caution">
    <text evidence="2">The sequence shown here is derived from an EMBL/GenBank/DDBJ whole genome shotgun (WGS) entry which is preliminary data.</text>
</comment>
<feature type="transmembrane region" description="Helical" evidence="1">
    <location>
        <begin position="90"/>
        <end position="111"/>
    </location>
</feature>
<name>A0ABW6UU80_9ACTN</name>
<accession>A0ABW6UU80</accession>
<evidence type="ECO:0000313" key="3">
    <source>
        <dbReference type="Proteomes" id="UP001602058"/>
    </source>
</evidence>
<keyword evidence="1" id="KW-0812">Transmembrane</keyword>
<evidence type="ECO:0000256" key="1">
    <source>
        <dbReference type="SAM" id="Phobius"/>
    </source>
</evidence>
<organism evidence="2 3">
    <name type="scientific">Streptomyces bluensis</name>
    <dbReference type="NCBI Taxonomy" id="33897"/>
    <lineage>
        <taxon>Bacteria</taxon>
        <taxon>Bacillati</taxon>
        <taxon>Actinomycetota</taxon>
        <taxon>Actinomycetes</taxon>
        <taxon>Kitasatosporales</taxon>
        <taxon>Streptomycetaceae</taxon>
        <taxon>Streptomyces</taxon>
    </lineage>
</organism>
<reference evidence="2 3" key="1">
    <citation type="submission" date="2024-10" db="EMBL/GenBank/DDBJ databases">
        <title>The Natural Products Discovery Center: Release of the First 8490 Sequenced Strains for Exploring Actinobacteria Biosynthetic Diversity.</title>
        <authorList>
            <person name="Kalkreuter E."/>
            <person name="Kautsar S.A."/>
            <person name="Yang D."/>
            <person name="Bader C.D."/>
            <person name="Teijaro C.N."/>
            <person name="Fluegel L."/>
            <person name="Davis C.M."/>
            <person name="Simpson J.R."/>
            <person name="Lauterbach L."/>
            <person name="Steele A.D."/>
            <person name="Gui C."/>
            <person name="Meng S."/>
            <person name="Li G."/>
            <person name="Viehrig K."/>
            <person name="Ye F."/>
            <person name="Su P."/>
            <person name="Kiefer A.F."/>
            <person name="Nichols A."/>
            <person name="Cepeda A.J."/>
            <person name="Yan W."/>
            <person name="Fan B."/>
            <person name="Jiang Y."/>
            <person name="Adhikari A."/>
            <person name="Zheng C.-J."/>
            <person name="Schuster L."/>
            <person name="Cowan T.M."/>
            <person name="Smanski M.J."/>
            <person name="Chevrette M.G."/>
            <person name="De Carvalho L.P.S."/>
            <person name="Shen B."/>
        </authorList>
    </citation>
    <scope>NUCLEOTIDE SEQUENCE [LARGE SCALE GENOMIC DNA]</scope>
    <source>
        <strain evidence="2 3">NPDC001390</strain>
    </source>
</reference>
<protein>
    <submittedName>
        <fullName evidence="2">Uncharacterized protein</fullName>
    </submittedName>
</protein>
<proteinExistence type="predicted"/>
<keyword evidence="3" id="KW-1185">Reference proteome</keyword>
<sequence length="118" mass="12941">MADDPSLGELGRLIQALRSDVRDDMAQINTRLDRLVSSDVYAVEKAALVKDIAELAEIVRKLADKQEQDVRAINQQRIEDANRVTQTRRWLVASVFIPVLGLVLPVVLFLASASGGGS</sequence>